<keyword evidence="5" id="KW-0072">Autophagy</keyword>
<dbReference type="Gramene" id="rna-AYBTSS11_LOCUS13342">
    <property type="protein sequence ID" value="CAJ1948728.1"/>
    <property type="gene ID" value="gene-AYBTSS11_LOCUS13342"/>
</dbReference>
<dbReference type="GO" id="GO:0061651">
    <property type="term" value="F:Atg12 conjugating enzyme activity"/>
    <property type="evidence" value="ECO:0007669"/>
    <property type="project" value="TreeGrafter"/>
</dbReference>
<accession>A0AA86SCL1</accession>
<evidence type="ECO:0000313" key="7">
    <source>
        <dbReference type="EMBL" id="CAJ1948728.1"/>
    </source>
</evidence>
<evidence type="ECO:0000256" key="2">
    <source>
        <dbReference type="ARBA" id="ARBA00021099"/>
    </source>
</evidence>
<protein>
    <recommendedName>
        <fullName evidence="2">Ubiquitin-like-conjugating enzyme ATG10</fullName>
    </recommendedName>
    <alternativeName>
        <fullName evidence="6">Autophagy-related protein 10</fullName>
    </alternativeName>
</protein>
<dbReference type="PANTHER" id="PTHR14957">
    <property type="entry name" value="UBIQUITIN-LIKE-CONJUGATING ENZYME ATG10"/>
    <property type="match status" value="1"/>
</dbReference>
<evidence type="ECO:0000256" key="3">
    <source>
        <dbReference type="ARBA" id="ARBA00022679"/>
    </source>
</evidence>
<dbReference type="GO" id="GO:0005829">
    <property type="term" value="C:cytosol"/>
    <property type="evidence" value="ECO:0007669"/>
    <property type="project" value="TreeGrafter"/>
</dbReference>
<dbReference type="EMBL" id="OY731401">
    <property type="protein sequence ID" value="CAJ1948728.1"/>
    <property type="molecule type" value="Genomic_DNA"/>
</dbReference>
<keyword evidence="8" id="KW-1185">Reference proteome</keyword>
<comment type="similarity">
    <text evidence="1">Belongs to the ATG10 family.</text>
</comment>
<keyword evidence="3" id="KW-0808">Transferase</keyword>
<evidence type="ECO:0000256" key="1">
    <source>
        <dbReference type="ARBA" id="ARBA00005696"/>
    </source>
</evidence>
<evidence type="ECO:0000256" key="4">
    <source>
        <dbReference type="ARBA" id="ARBA00022786"/>
    </source>
</evidence>
<name>A0AA86SCL1_9FABA</name>
<dbReference type="PANTHER" id="PTHR14957:SF1">
    <property type="entry name" value="UBIQUITIN-LIKE-CONJUGATING ENZYME ATG10"/>
    <property type="match status" value="1"/>
</dbReference>
<dbReference type="Pfam" id="PF03987">
    <property type="entry name" value="Autophagy_act_C"/>
    <property type="match status" value="1"/>
</dbReference>
<dbReference type="Gene3D" id="3.30.1460.50">
    <property type="match status" value="1"/>
</dbReference>
<proteinExistence type="inferred from homology"/>
<dbReference type="AlphaFoldDB" id="A0AA86SCL1"/>
<dbReference type="Proteomes" id="UP001189624">
    <property type="component" value="Chromosome 4"/>
</dbReference>
<evidence type="ECO:0000313" key="8">
    <source>
        <dbReference type="Proteomes" id="UP001189624"/>
    </source>
</evidence>
<organism evidence="7 8">
    <name type="scientific">Sphenostylis stenocarpa</name>
    <dbReference type="NCBI Taxonomy" id="92480"/>
    <lineage>
        <taxon>Eukaryota</taxon>
        <taxon>Viridiplantae</taxon>
        <taxon>Streptophyta</taxon>
        <taxon>Embryophyta</taxon>
        <taxon>Tracheophyta</taxon>
        <taxon>Spermatophyta</taxon>
        <taxon>Magnoliopsida</taxon>
        <taxon>eudicotyledons</taxon>
        <taxon>Gunneridae</taxon>
        <taxon>Pentapetalae</taxon>
        <taxon>rosids</taxon>
        <taxon>fabids</taxon>
        <taxon>Fabales</taxon>
        <taxon>Fabaceae</taxon>
        <taxon>Papilionoideae</taxon>
        <taxon>50 kb inversion clade</taxon>
        <taxon>NPAAA clade</taxon>
        <taxon>indigoferoid/millettioid clade</taxon>
        <taxon>Phaseoleae</taxon>
        <taxon>Sphenostylis</taxon>
    </lineage>
</organism>
<evidence type="ECO:0000256" key="6">
    <source>
        <dbReference type="ARBA" id="ARBA00029833"/>
    </source>
</evidence>
<dbReference type="GO" id="GO:0000045">
    <property type="term" value="P:autophagosome assembly"/>
    <property type="evidence" value="ECO:0007669"/>
    <property type="project" value="TreeGrafter"/>
</dbReference>
<dbReference type="GO" id="GO:0000422">
    <property type="term" value="P:autophagy of mitochondrion"/>
    <property type="evidence" value="ECO:0007669"/>
    <property type="project" value="TreeGrafter"/>
</dbReference>
<gene>
    <name evidence="7" type="ORF">AYBTSS11_LOCUS13342</name>
</gene>
<sequence length="294" mass="34137">MDVHNYSLLTIVSCCAFLIERTKTCPSLLNESLCRCVNTISLTLVHCNPRICHRRDMDLKGAVKDIIPWDGTLSSSDFYLSARTFSEKWKMFNPSFPPWQWIPSSKHHLVASHKVEGYLSLENVCHIKSSEEEESNSSLTWEEESKNSQSEEPFDYATLVCPEDEVNHYDFHIVYSSSYRVPILYFRSYRSDGQLLPFNEVEKDLPGHSAKLRSESKWTFITHEEHPYLNRPWYKLHPCGTSEWMKLLYDGDSTLNRNGFVIEQYLVSWFSVIGQVVGLKIPLEMLNTVVYNDS</sequence>
<evidence type="ECO:0000256" key="5">
    <source>
        <dbReference type="ARBA" id="ARBA00023006"/>
    </source>
</evidence>
<dbReference type="GO" id="GO:0032446">
    <property type="term" value="P:protein modification by small protein conjugation"/>
    <property type="evidence" value="ECO:0007669"/>
    <property type="project" value="TreeGrafter"/>
</dbReference>
<keyword evidence="4" id="KW-0833">Ubl conjugation pathway</keyword>
<dbReference type="InterPro" id="IPR007135">
    <property type="entry name" value="Atg3/Atg10"/>
</dbReference>
<reference evidence="7" key="1">
    <citation type="submission" date="2023-10" db="EMBL/GenBank/DDBJ databases">
        <authorList>
            <person name="Domelevo Entfellner J.-B."/>
        </authorList>
    </citation>
    <scope>NUCLEOTIDE SEQUENCE</scope>
</reference>